<dbReference type="PANTHER" id="PTHR10108:SF968">
    <property type="entry name" value="METHYLTRANSFERASE PMT19-RELATED"/>
    <property type="match status" value="1"/>
</dbReference>
<sequence>TYMSIHTRKVRVLGYGVPSKLESLDFNVHHQGVAPSDNASEAHIPPMFKFCDMKYSDYTPCEDIERSNQFDTHMQFFRERRCPQKTELLRCLIPHPPGYRTPFPWPQSRDFAWYANVPHKKLSVLKVHQNWIKFQGDRFYFPDGGTSFQNGAKMYIEEIGELIPLAGGSIRTALDIGCGVASLGAYLFKYNILTMSFSPKDIHEAQVQFALERGVPAMIGILGTRRLPYPAMAFDMAHCSRCLIPWTDHDGLYLIEVDRVLRPGGYWILSGPPINWQSRHEGWNRTVESLNQEQRTIEDLATRLCWKKVAEKGDLAVWQKPTNHIHCIQKRRIFKVHPFCHRGNADMAWYKKMETCITPLPKVRNIEDTAGMALEKWPKRLTAVPPRIKRRTISGVTSESFNQDTKLWTKRLIYYKRFLESLTDGIYRNIMDMNAGLGSFAAALANYKVWVMNVVPADTNRNTLGIIYERGLIGTYMDWCEAFSTYPRTYDLIHADGLFSMYQD</sequence>
<dbReference type="OMA" id="FFRERRC"/>
<evidence type="ECO:0000256" key="1">
    <source>
        <dbReference type="ARBA" id="ARBA00008361"/>
    </source>
</evidence>
<keyword evidence="7" id="KW-0472">Membrane</keyword>
<dbReference type="GO" id="GO:0016020">
    <property type="term" value="C:membrane"/>
    <property type="evidence" value="ECO:0007669"/>
    <property type="project" value="UniProtKB-SubCell"/>
</dbReference>
<name>A0AA38F5A9_TAXCH</name>
<dbReference type="Pfam" id="PF03141">
    <property type="entry name" value="Methyltransf_29"/>
    <property type="match status" value="1"/>
</dbReference>
<dbReference type="GO" id="GO:0005802">
    <property type="term" value="C:trans-Golgi network"/>
    <property type="evidence" value="ECO:0007669"/>
    <property type="project" value="TreeGrafter"/>
</dbReference>
<proteinExistence type="inferred from homology"/>
<comment type="similarity">
    <text evidence="1 10">Belongs to the methyltransferase superfamily.</text>
</comment>
<keyword evidence="12" id="KW-1185">Reference proteome</keyword>
<comment type="subcellular location">
    <subcellularLocation>
        <location evidence="9">Endomembrane system</location>
        <topology evidence="9">Single-pass type II membrane protein</topology>
    </subcellularLocation>
    <subcellularLocation>
        <location evidence="10">Membrane</location>
        <topology evidence="10">Single-pass type II membrane protein</topology>
    </subcellularLocation>
</comment>
<gene>
    <name evidence="11" type="ORF">KI387_033372</name>
</gene>
<keyword evidence="5 10" id="KW-0735">Signal-anchor</keyword>
<evidence type="ECO:0000313" key="12">
    <source>
        <dbReference type="Proteomes" id="UP000824469"/>
    </source>
</evidence>
<evidence type="ECO:0000256" key="9">
    <source>
        <dbReference type="ARBA" id="ARBA00060399"/>
    </source>
</evidence>
<protein>
    <recommendedName>
        <fullName evidence="10">Methyltransferase</fullName>
        <ecNumber evidence="10">2.1.1.-</ecNumber>
    </recommendedName>
</protein>
<dbReference type="InterPro" id="IPR004159">
    <property type="entry name" value="Put_SAM_MeTrfase"/>
</dbReference>
<dbReference type="EC" id="2.1.1.-" evidence="10"/>
<evidence type="ECO:0000256" key="8">
    <source>
        <dbReference type="ARBA" id="ARBA00023180"/>
    </source>
</evidence>
<comment type="caution">
    <text evidence="11">The sequence shown here is derived from an EMBL/GenBank/DDBJ whole genome shotgun (WGS) entry which is preliminary data.</text>
</comment>
<reference evidence="11 12" key="1">
    <citation type="journal article" date="2021" name="Nat. Plants">
        <title>The Taxus genome provides insights into paclitaxel biosynthesis.</title>
        <authorList>
            <person name="Xiong X."/>
            <person name="Gou J."/>
            <person name="Liao Q."/>
            <person name="Li Y."/>
            <person name="Zhou Q."/>
            <person name="Bi G."/>
            <person name="Li C."/>
            <person name="Du R."/>
            <person name="Wang X."/>
            <person name="Sun T."/>
            <person name="Guo L."/>
            <person name="Liang H."/>
            <person name="Lu P."/>
            <person name="Wu Y."/>
            <person name="Zhang Z."/>
            <person name="Ro D.K."/>
            <person name="Shang Y."/>
            <person name="Huang S."/>
            <person name="Yan J."/>
        </authorList>
    </citation>
    <scope>NUCLEOTIDE SEQUENCE [LARGE SCALE GENOMIC DNA]</scope>
    <source>
        <strain evidence="11">Ta-2019</strain>
    </source>
</reference>
<dbReference type="GO" id="GO:0032259">
    <property type="term" value="P:methylation"/>
    <property type="evidence" value="ECO:0007669"/>
    <property type="project" value="UniProtKB-KW"/>
</dbReference>
<evidence type="ECO:0000256" key="2">
    <source>
        <dbReference type="ARBA" id="ARBA00022603"/>
    </source>
</evidence>
<dbReference type="Proteomes" id="UP000824469">
    <property type="component" value="Unassembled WGS sequence"/>
</dbReference>
<keyword evidence="8 10" id="KW-0325">Glycoprotein</keyword>
<dbReference type="GO" id="GO:0005768">
    <property type="term" value="C:endosome"/>
    <property type="evidence" value="ECO:0007669"/>
    <property type="project" value="TreeGrafter"/>
</dbReference>
<keyword evidence="4" id="KW-0812">Transmembrane</keyword>
<feature type="non-terminal residue" evidence="11">
    <location>
        <position position="504"/>
    </location>
</feature>
<evidence type="ECO:0000313" key="11">
    <source>
        <dbReference type="EMBL" id="KAH9289255.1"/>
    </source>
</evidence>
<evidence type="ECO:0000256" key="6">
    <source>
        <dbReference type="ARBA" id="ARBA00022989"/>
    </source>
</evidence>
<dbReference type="AlphaFoldDB" id="A0AA38F5A9"/>
<accession>A0AA38F5A9</accession>
<dbReference type="GO" id="GO:0008168">
    <property type="term" value="F:methyltransferase activity"/>
    <property type="evidence" value="ECO:0007669"/>
    <property type="project" value="UniProtKB-UniRule"/>
</dbReference>
<dbReference type="PANTHER" id="PTHR10108">
    <property type="entry name" value="SAM-DEPENDENT METHYLTRANSFERASE"/>
    <property type="match status" value="1"/>
</dbReference>
<organism evidence="11 12">
    <name type="scientific">Taxus chinensis</name>
    <name type="common">Chinese yew</name>
    <name type="synonym">Taxus wallichiana var. chinensis</name>
    <dbReference type="NCBI Taxonomy" id="29808"/>
    <lineage>
        <taxon>Eukaryota</taxon>
        <taxon>Viridiplantae</taxon>
        <taxon>Streptophyta</taxon>
        <taxon>Embryophyta</taxon>
        <taxon>Tracheophyta</taxon>
        <taxon>Spermatophyta</taxon>
        <taxon>Pinopsida</taxon>
        <taxon>Pinidae</taxon>
        <taxon>Conifers II</taxon>
        <taxon>Cupressales</taxon>
        <taxon>Taxaceae</taxon>
        <taxon>Taxus</taxon>
    </lineage>
</organism>
<dbReference type="SUPFAM" id="SSF53335">
    <property type="entry name" value="S-adenosyl-L-methionine-dependent methyltransferases"/>
    <property type="match status" value="2"/>
</dbReference>
<dbReference type="CDD" id="cd02440">
    <property type="entry name" value="AdoMet_MTases"/>
    <property type="match status" value="1"/>
</dbReference>
<dbReference type="EMBL" id="JAHRHJ020003813">
    <property type="protein sequence ID" value="KAH9289255.1"/>
    <property type="molecule type" value="Genomic_DNA"/>
</dbReference>
<evidence type="ECO:0000256" key="5">
    <source>
        <dbReference type="ARBA" id="ARBA00022968"/>
    </source>
</evidence>
<feature type="non-terminal residue" evidence="11">
    <location>
        <position position="1"/>
    </location>
</feature>
<evidence type="ECO:0000256" key="3">
    <source>
        <dbReference type="ARBA" id="ARBA00022679"/>
    </source>
</evidence>
<dbReference type="InterPro" id="IPR029063">
    <property type="entry name" value="SAM-dependent_MTases_sf"/>
</dbReference>
<evidence type="ECO:0000256" key="7">
    <source>
        <dbReference type="ARBA" id="ARBA00023136"/>
    </source>
</evidence>
<evidence type="ECO:0000256" key="10">
    <source>
        <dbReference type="RuleBase" id="RU366043"/>
    </source>
</evidence>
<keyword evidence="2 10" id="KW-0489">Methyltransferase</keyword>
<keyword evidence="3 10" id="KW-0808">Transferase</keyword>
<evidence type="ECO:0000256" key="4">
    <source>
        <dbReference type="ARBA" id="ARBA00022692"/>
    </source>
</evidence>
<keyword evidence="6" id="KW-1133">Transmembrane helix</keyword>
<dbReference type="Gene3D" id="3.40.50.150">
    <property type="entry name" value="Vaccinia Virus protein VP39"/>
    <property type="match status" value="1"/>
</dbReference>
<dbReference type="FunFam" id="3.40.50.150:FF:000076">
    <property type="entry name" value="probable methyltransferase PMT21"/>
    <property type="match status" value="1"/>
</dbReference>